<dbReference type="SMART" id="SM00230">
    <property type="entry name" value="CysPc"/>
    <property type="match status" value="1"/>
</dbReference>
<gene>
    <name evidence="6" type="ORF">X943_003844</name>
</gene>
<dbReference type="InterPro" id="IPR022683">
    <property type="entry name" value="Calpain_III"/>
</dbReference>
<sequence>MVLDCFQWFPCLCCKFRKEMPPKSRESNPTESSTMPSTLEVPLDDIVMHSSNMGDFVTPPWLLIKTRNGALSDAVWEDPQGYPKLTSRQSKRLSRWVRFIEKGKVKTFFSSTPSSDRIKQGFVADCSFLSCLATLADYENRYNIPLLTNIISLVVVNEDFEDTDSISSDGLEPPLDTEPKIAIGVKMYFNGIARCVLVDDWVPVREDGRMLCAHSSDPSECWVTVLEKAFVKINGGTYTINGTNPGIDIYHLTGWIPDILSLPSTASMSNGGSVMVDRYDSKWDEVWDVMYGGFCSGSCVVCVGTGEIADAAPPELEYTEGISMSSGIVSDHAYSVLKLMDISMPDKSRVRLLYLNNPWRRVSWNKRFSPYDEESWTPELRQILKYNPNKDKDTGQFWIEWTDVLRWFSHLYISWKPSVFRNRTTLHHIWEPNPLFSDSVAPEDVYLSLFNPQFKISITFGKHDSATVWVMLLQHRKRTDEAPKYLALHVFSHKGPVVCPSLPDVQGIYNNGECILVKLLVKRKPCAELPYGHMLKGESIMAYETSNEASVLVLLSYYTQKIQEATPLTLKALSTRPVQITHRPCVVKPDWVVITDNGEWDDTNSGGSPNELWNYFMNPHYRLRFDEDTEAIVLLESSAQVSLNFRIFHGRLATFRSLKMGSTITSGEYKAYCCGVHQMFKAGEYVLIPSTFRRTDRGKYRIVIHSHKSCTLQRLPYPHANLSNVPDLHTIRMDINNSVYIKVDIPTLVSINLKVPDGVMSDLFVMYASSYCAPHPTSKEVLCNYVAYDNIFCLGLSCNFCGGPSGMFRPLQYKDPKPDPAENYDLILYSDLNGGNSKSGRLPSASAKSLFQQTRTLNFTLVKLLPSKTPYKLTAVGVTTRGTITIVSDHPVTIV</sequence>
<dbReference type="InterPro" id="IPR051297">
    <property type="entry name" value="PalB/RIM13"/>
</dbReference>
<keyword evidence="2 4" id="KW-0378">Hydrolase</keyword>
<name>A0AAD9G802_BABDI</name>
<reference evidence="6" key="1">
    <citation type="journal article" date="2014" name="Nucleic Acids Res.">
        <title>The evolutionary dynamics of variant antigen genes in Babesia reveal a history of genomic innovation underlying host-parasite interaction.</title>
        <authorList>
            <person name="Jackson A.P."/>
            <person name="Otto T.D."/>
            <person name="Darby A."/>
            <person name="Ramaprasad A."/>
            <person name="Xia D."/>
            <person name="Echaide I.E."/>
            <person name="Farber M."/>
            <person name="Gahlot S."/>
            <person name="Gamble J."/>
            <person name="Gupta D."/>
            <person name="Gupta Y."/>
            <person name="Jackson L."/>
            <person name="Malandrin L."/>
            <person name="Malas T.B."/>
            <person name="Moussa E."/>
            <person name="Nair M."/>
            <person name="Reid A.J."/>
            <person name="Sanders M."/>
            <person name="Sharma J."/>
            <person name="Tracey A."/>
            <person name="Quail M.A."/>
            <person name="Weir W."/>
            <person name="Wastling J.M."/>
            <person name="Hall N."/>
            <person name="Willadsen P."/>
            <person name="Lingelbach K."/>
            <person name="Shiels B."/>
            <person name="Tait A."/>
            <person name="Berriman M."/>
            <person name="Allred D.R."/>
            <person name="Pain A."/>
        </authorList>
    </citation>
    <scope>NUCLEOTIDE SEQUENCE</scope>
    <source>
        <strain evidence="6">1802A</strain>
    </source>
</reference>
<dbReference type="AlphaFoldDB" id="A0AAD9G802"/>
<evidence type="ECO:0000256" key="4">
    <source>
        <dbReference type="PROSITE-ProRule" id="PRU00239"/>
    </source>
</evidence>
<dbReference type="EMBL" id="JAHBMH010000073">
    <property type="protein sequence ID" value="KAK1933481.1"/>
    <property type="molecule type" value="Genomic_DNA"/>
</dbReference>
<dbReference type="PANTHER" id="PTHR46143">
    <property type="entry name" value="CALPAIN-7"/>
    <property type="match status" value="1"/>
</dbReference>
<dbReference type="Pfam" id="PF00648">
    <property type="entry name" value="Peptidase_C2"/>
    <property type="match status" value="1"/>
</dbReference>
<feature type="active site" evidence="4">
    <location>
        <position position="126"/>
    </location>
</feature>
<dbReference type="SUPFAM" id="SSF49758">
    <property type="entry name" value="Calpain large subunit, middle domain (domain III)"/>
    <property type="match status" value="2"/>
</dbReference>
<feature type="active site" evidence="4">
    <location>
        <position position="357"/>
    </location>
</feature>
<protein>
    <submittedName>
        <fullName evidence="6">Calpain family cysteine protease domain containing protein</fullName>
    </submittedName>
</protein>
<feature type="domain" description="Calpain catalytic" evidence="5">
    <location>
        <begin position="96"/>
        <end position="417"/>
    </location>
</feature>
<evidence type="ECO:0000256" key="1">
    <source>
        <dbReference type="ARBA" id="ARBA00022670"/>
    </source>
</evidence>
<dbReference type="Gene3D" id="3.90.70.10">
    <property type="entry name" value="Cysteine proteinases"/>
    <property type="match status" value="1"/>
</dbReference>
<comment type="caution">
    <text evidence="6">The sequence shown here is derived from an EMBL/GenBank/DDBJ whole genome shotgun (WGS) entry which is preliminary data.</text>
</comment>
<dbReference type="InterPro" id="IPR001300">
    <property type="entry name" value="Peptidase_C2_calpain_cat"/>
</dbReference>
<dbReference type="Gene3D" id="2.60.120.380">
    <property type="match status" value="1"/>
</dbReference>
<reference evidence="6" key="2">
    <citation type="submission" date="2021-05" db="EMBL/GenBank/DDBJ databases">
        <authorList>
            <person name="Pain A."/>
        </authorList>
    </citation>
    <scope>NUCLEOTIDE SEQUENCE</scope>
    <source>
        <strain evidence="6">1802A</strain>
    </source>
</reference>
<dbReference type="Proteomes" id="UP001195914">
    <property type="component" value="Unassembled WGS sequence"/>
</dbReference>
<evidence type="ECO:0000256" key="2">
    <source>
        <dbReference type="ARBA" id="ARBA00022801"/>
    </source>
</evidence>
<accession>A0AAD9G802</accession>
<dbReference type="PROSITE" id="PS50203">
    <property type="entry name" value="CALPAIN_CAT"/>
    <property type="match status" value="1"/>
</dbReference>
<evidence type="ECO:0000256" key="3">
    <source>
        <dbReference type="ARBA" id="ARBA00022807"/>
    </source>
</evidence>
<dbReference type="GO" id="GO:0004198">
    <property type="term" value="F:calcium-dependent cysteine-type endopeptidase activity"/>
    <property type="evidence" value="ECO:0007669"/>
    <property type="project" value="InterPro"/>
</dbReference>
<dbReference type="GO" id="GO:0006508">
    <property type="term" value="P:proteolysis"/>
    <property type="evidence" value="ECO:0007669"/>
    <property type="project" value="UniProtKB-KW"/>
</dbReference>
<evidence type="ECO:0000313" key="7">
    <source>
        <dbReference type="Proteomes" id="UP001195914"/>
    </source>
</evidence>
<dbReference type="InterPro" id="IPR038765">
    <property type="entry name" value="Papain-like_cys_pep_sf"/>
</dbReference>
<dbReference type="PANTHER" id="PTHR46143:SF1">
    <property type="entry name" value="CALPAIN-7"/>
    <property type="match status" value="1"/>
</dbReference>
<proteinExistence type="predicted"/>
<dbReference type="SUPFAM" id="SSF54001">
    <property type="entry name" value="Cysteine proteinases"/>
    <property type="match status" value="1"/>
</dbReference>
<keyword evidence="3 4" id="KW-0788">Thiol protease</keyword>
<keyword evidence="1 4" id="KW-0645">Protease</keyword>
<evidence type="ECO:0000313" key="6">
    <source>
        <dbReference type="EMBL" id="KAK1933481.1"/>
    </source>
</evidence>
<keyword evidence="7" id="KW-1185">Reference proteome</keyword>
<evidence type="ECO:0000259" key="5">
    <source>
        <dbReference type="PROSITE" id="PS50203"/>
    </source>
</evidence>
<organism evidence="6 7">
    <name type="scientific">Babesia divergens</name>
    <dbReference type="NCBI Taxonomy" id="32595"/>
    <lineage>
        <taxon>Eukaryota</taxon>
        <taxon>Sar</taxon>
        <taxon>Alveolata</taxon>
        <taxon>Apicomplexa</taxon>
        <taxon>Aconoidasida</taxon>
        <taxon>Piroplasmida</taxon>
        <taxon>Babesiidae</taxon>
        <taxon>Babesia</taxon>
    </lineage>
</organism>
<dbReference type="SMART" id="SM00720">
    <property type="entry name" value="calpain_III"/>
    <property type="match status" value="1"/>
</dbReference>
<feature type="active site" evidence="4">
    <location>
        <position position="332"/>
    </location>
</feature>
<dbReference type="InterPro" id="IPR036213">
    <property type="entry name" value="Calpain_III_sf"/>
</dbReference>